<evidence type="ECO:0000313" key="3">
    <source>
        <dbReference type="Proteomes" id="UP000267251"/>
    </source>
</evidence>
<dbReference type="Proteomes" id="UP000267251">
    <property type="component" value="Unassembled WGS sequence"/>
</dbReference>
<evidence type="ECO:0008006" key="4">
    <source>
        <dbReference type="Google" id="ProtNLM"/>
    </source>
</evidence>
<dbReference type="Pfam" id="PF08228">
    <property type="entry name" value="RNase_P_pop3"/>
    <property type="match status" value="1"/>
</dbReference>
<evidence type="ECO:0000256" key="1">
    <source>
        <dbReference type="SAM" id="MobiDB-lite"/>
    </source>
</evidence>
<sequence>MSSIGKGKGVIKTPVQVHTKTSTRALPLKPAPSSQEGKSSDGIRRPVFRPVFDSPYRSLWPGNPSPEAEAEWSSKLCRSLAPIGHRRRKMRRISASTYAKSSSKSRKRKHSEQNPIEDESDPKNSPQPPPTLAHLVIGMSSVVRALRRYKPTGNNGPPFLVLFCCKHDITPSHLIDHLPALARQTGIRIIPLPKGSEATLSYALGYPHVTILGLRPSLLEEDPGNPVTDEHILALRHLWRQIDSSLSPPTPWALDIKGHEALQTYLTTMVRQIPTTMLIKPKKGGKAHPTTSKKD</sequence>
<gene>
    <name evidence="2" type="ORF">BJ684DRAFT_15520</name>
</gene>
<dbReference type="EMBL" id="KZ987879">
    <property type="protein sequence ID" value="RKP14140.1"/>
    <property type="molecule type" value="Genomic_DNA"/>
</dbReference>
<dbReference type="Gene3D" id="3.30.1330.30">
    <property type="match status" value="1"/>
</dbReference>
<dbReference type="GO" id="GO:0008033">
    <property type="term" value="P:tRNA processing"/>
    <property type="evidence" value="ECO:0007669"/>
    <property type="project" value="InterPro"/>
</dbReference>
<dbReference type="OrthoDB" id="20109at2759"/>
<dbReference type="SUPFAM" id="SSF55315">
    <property type="entry name" value="L30e-like"/>
    <property type="match status" value="1"/>
</dbReference>
<protein>
    <recommendedName>
        <fullName evidence="4">Ribosomal protein L7Ae/L30e/S12e/Gadd45 domain-containing protein</fullName>
    </recommendedName>
</protein>
<dbReference type="InterPro" id="IPR029064">
    <property type="entry name" value="Ribosomal_eL30-like_sf"/>
</dbReference>
<dbReference type="AlphaFoldDB" id="A0A4P9Y852"/>
<dbReference type="InterPro" id="IPR013241">
    <property type="entry name" value="RNase_P_Pop3"/>
</dbReference>
<dbReference type="PANTHER" id="PTHR28272:SF1">
    <property type="entry name" value="RIBONUCLEASES P_MRP PROTEIN SUBUNIT POP3"/>
    <property type="match status" value="1"/>
</dbReference>
<name>A0A4P9Y852_9FUNG</name>
<proteinExistence type="predicted"/>
<keyword evidence="3" id="KW-1185">Reference proteome</keyword>
<evidence type="ECO:0000313" key="2">
    <source>
        <dbReference type="EMBL" id="RKP14140.1"/>
    </source>
</evidence>
<dbReference type="PANTHER" id="PTHR28272">
    <property type="entry name" value="RIBONUCLEASES P/MRP PROTEIN SUBUNIT POP3"/>
    <property type="match status" value="1"/>
</dbReference>
<reference evidence="3" key="1">
    <citation type="journal article" date="2018" name="Nat. Microbiol.">
        <title>Leveraging single-cell genomics to expand the fungal tree of life.</title>
        <authorList>
            <person name="Ahrendt S.R."/>
            <person name="Quandt C.A."/>
            <person name="Ciobanu D."/>
            <person name="Clum A."/>
            <person name="Salamov A."/>
            <person name="Andreopoulos B."/>
            <person name="Cheng J.F."/>
            <person name="Woyke T."/>
            <person name="Pelin A."/>
            <person name="Henrissat B."/>
            <person name="Reynolds N.K."/>
            <person name="Benny G.L."/>
            <person name="Smith M.E."/>
            <person name="James T.Y."/>
            <person name="Grigoriev I.V."/>
        </authorList>
    </citation>
    <scope>NUCLEOTIDE SEQUENCE [LARGE SCALE GENOMIC DNA]</scope>
</reference>
<accession>A0A4P9Y852</accession>
<dbReference type="GO" id="GO:0006364">
    <property type="term" value="P:rRNA processing"/>
    <property type="evidence" value="ECO:0007669"/>
    <property type="project" value="InterPro"/>
</dbReference>
<organism evidence="2 3">
    <name type="scientific">Piptocephalis cylindrospora</name>
    <dbReference type="NCBI Taxonomy" id="1907219"/>
    <lineage>
        <taxon>Eukaryota</taxon>
        <taxon>Fungi</taxon>
        <taxon>Fungi incertae sedis</taxon>
        <taxon>Zoopagomycota</taxon>
        <taxon>Zoopagomycotina</taxon>
        <taxon>Zoopagomycetes</taxon>
        <taxon>Zoopagales</taxon>
        <taxon>Piptocephalidaceae</taxon>
        <taxon>Piptocephalis</taxon>
    </lineage>
</organism>
<feature type="region of interest" description="Disordered" evidence="1">
    <location>
        <begin position="1"/>
        <end position="133"/>
    </location>
</feature>